<reference evidence="1 2" key="1">
    <citation type="submission" date="2019-05" db="EMBL/GenBank/DDBJ databases">
        <title>We sequenced the genome of Paenibacillus hemerocallicola KCTC 33185 for further insight into its adaptation and study the phylogeny of Paenibacillus.</title>
        <authorList>
            <person name="Narsing Rao M.P."/>
        </authorList>
    </citation>
    <scope>NUCLEOTIDE SEQUENCE [LARGE SCALE GENOMIC DNA]</scope>
    <source>
        <strain evidence="1 2">KCTC 33185</strain>
    </source>
</reference>
<comment type="caution">
    <text evidence="1">The sequence shown here is derived from an EMBL/GenBank/DDBJ whole genome shotgun (WGS) entry which is preliminary data.</text>
</comment>
<accession>A0A5C4TH02</accession>
<dbReference type="RefSeq" id="WP_139600235.1">
    <property type="nucleotide sequence ID" value="NZ_VDCQ01000001.1"/>
</dbReference>
<gene>
    <name evidence="1" type="ORF">FE784_00940</name>
</gene>
<protein>
    <submittedName>
        <fullName evidence="1">Uncharacterized protein</fullName>
    </submittedName>
</protein>
<dbReference type="Proteomes" id="UP000307943">
    <property type="component" value="Unassembled WGS sequence"/>
</dbReference>
<evidence type="ECO:0000313" key="1">
    <source>
        <dbReference type="EMBL" id="TNJ68258.1"/>
    </source>
</evidence>
<dbReference type="AlphaFoldDB" id="A0A5C4TH02"/>
<dbReference type="EMBL" id="VDCQ01000001">
    <property type="protein sequence ID" value="TNJ68258.1"/>
    <property type="molecule type" value="Genomic_DNA"/>
</dbReference>
<dbReference type="OrthoDB" id="2964978at2"/>
<evidence type="ECO:0000313" key="2">
    <source>
        <dbReference type="Proteomes" id="UP000307943"/>
    </source>
</evidence>
<name>A0A5C4TH02_9BACL</name>
<organism evidence="1 2">
    <name type="scientific">Paenibacillus hemerocallicola</name>
    <dbReference type="NCBI Taxonomy" id="1172614"/>
    <lineage>
        <taxon>Bacteria</taxon>
        <taxon>Bacillati</taxon>
        <taxon>Bacillota</taxon>
        <taxon>Bacilli</taxon>
        <taxon>Bacillales</taxon>
        <taxon>Paenibacillaceae</taxon>
        <taxon>Paenibacillus</taxon>
    </lineage>
</organism>
<proteinExistence type="predicted"/>
<keyword evidence="2" id="KW-1185">Reference proteome</keyword>
<sequence>MFDPTIYENLKVVFEGAVYDLDLDGQIVVIHRSDCIDLAAMSRSYAVRYRMKDGRCSAEIRLSAGLVDLAGEKLEWRNALPGCKLEILFSLMLHNPVTACKNIQDILEQIWDPNAAIVQTLSYRFGDDGSRCSNEIGVHFDRKIGEGQVDDIPDLLEHTVRTLRQLEPYNLEE</sequence>